<evidence type="ECO:0000256" key="12">
    <source>
        <dbReference type="ARBA" id="ARBA00042864"/>
    </source>
</evidence>
<keyword evidence="17" id="KW-1185">Reference proteome</keyword>
<organism evidence="16 17">
    <name type="scientific">Paucilactobacillus nenjiangensis</name>
    <dbReference type="NCBI Taxonomy" id="1296540"/>
    <lineage>
        <taxon>Bacteria</taxon>
        <taxon>Bacillati</taxon>
        <taxon>Bacillota</taxon>
        <taxon>Bacilli</taxon>
        <taxon>Lactobacillales</taxon>
        <taxon>Lactobacillaceae</taxon>
        <taxon>Paucilactobacillus</taxon>
    </lineage>
</organism>
<dbReference type="InterPro" id="IPR020560">
    <property type="entry name" value="PRibGlycinamide_synth_C-dom"/>
</dbReference>
<dbReference type="PROSITE" id="PS50975">
    <property type="entry name" value="ATP_GRASP"/>
    <property type="match status" value="1"/>
</dbReference>
<evidence type="ECO:0000313" key="17">
    <source>
        <dbReference type="Proteomes" id="UP000325295"/>
    </source>
</evidence>
<comment type="cofactor">
    <cofactor evidence="2">
        <name>Mg(2+)</name>
        <dbReference type="ChEBI" id="CHEBI:18420"/>
    </cofactor>
</comment>
<evidence type="ECO:0000256" key="10">
    <source>
        <dbReference type="ARBA" id="ARBA00038345"/>
    </source>
</evidence>
<keyword evidence="7 13" id="KW-0658">Purine biosynthesis</keyword>
<keyword evidence="8 14" id="KW-0067">ATP-binding</keyword>
<comment type="cofactor">
    <cofactor evidence="1">
        <name>Mn(2+)</name>
        <dbReference type="ChEBI" id="CHEBI:29035"/>
    </cofactor>
</comment>
<dbReference type="Pfam" id="PF02844">
    <property type="entry name" value="GARS_N"/>
    <property type="match status" value="1"/>
</dbReference>
<dbReference type="SUPFAM" id="SSF56059">
    <property type="entry name" value="Glutathione synthetase ATP-binding domain-like"/>
    <property type="match status" value="1"/>
</dbReference>
<accession>A0A5P1X3M3</accession>
<evidence type="ECO:0000256" key="3">
    <source>
        <dbReference type="ARBA" id="ARBA00005174"/>
    </source>
</evidence>
<evidence type="ECO:0000256" key="7">
    <source>
        <dbReference type="ARBA" id="ARBA00022755"/>
    </source>
</evidence>
<dbReference type="InterPro" id="IPR013815">
    <property type="entry name" value="ATP_grasp_subdomain_1"/>
</dbReference>
<dbReference type="PANTHER" id="PTHR43472">
    <property type="entry name" value="PHOSPHORIBOSYLAMINE--GLYCINE LIGASE"/>
    <property type="match status" value="1"/>
</dbReference>
<dbReference type="SUPFAM" id="SSF51246">
    <property type="entry name" value="Rudiment single hybrid motif"/>
    <property type="match status" value="1"/>
</dbReference>
<dbReference type="EMBL" id="CP043939">
    <property type="protein sequence ID" value="QER66807.1"/>
    <property type="molecule type" value="Genomic_DNA"/>
</dbReference>
<keyword evidence="6 14" id="KW-0547">Nucleotide-binding</keyword>
<dbReference type="Gene3D" id="3.40.50.20">
    <property type="match status" value="1"/>
</dbReference>
<dbReference type="NCBIfam" id="TIGR00877">
    <property type="entry name" value="purD"/>
    <property type="match status" value="1"/>
</dbReference>
<dbReference type="EC" id="6.3.4.13" evidence="4 13"/>
<gene>
    <name evidence="13 16" type="primary">purD</name>
    <name evidence="16" type="ORF">F0161_02255</name>
</gene>
<dbReference type="InterPro" id="IPR000115">
    <property type="entry name" value="PRibGlycinamide_synth"/>
</dbReference>
<dbReference type="Proteomes" id="UP000325295">
    <property type="component" value="Chromosome"/>
</dbReference>
<evidence type="ECO:0000256" key="9">
    <source>
        <dbReference type="ARBA" id="ARBA00023211"/>
    </source>
</evidence>
<dbReference type="SUPFAM" id="SSF52440">
    <property type="entry name" value="PreATP-grasp domain"/>
    <property type="match status" value="1"/>
</dbReference>
<evidence type="ECO:0000256" key="11">
    <source>
        <dbReference type="ARBA" id="ARBA00042242"/>
    </source>
</evidence>
<dbReference type="SMART" id="SM01209">
    <property type="entry name" value="GARS_A"/>
    <property type="match status" value="1"/>
</dbReference>
<evidence type="ECO:0000256" key="8">
    <source>
        <dbReference type="ARBA" id="ARBA00022840"/>
    </source>
</evidence>
<dbReference type="AlphaFoldDB" id="A0A5P1X3M3"/>
<keyword evidence="9" id="KW-0464">Manganese</keyword>
<dbReference type="InterPro" id="IPR016185">
    <property type="entry name" value="PreATP-grasp_dom_sf"/>
</dbReference>
<dbReference type="KEGG" id="lnn:F0161_02255"/>
<evidence type="ECO:0000256" key="6">
    <source>
        <dbReference type="ARBA" id="ARBA00022741"/>
    </source>
</evidence>
<dbReference type="GO" id="GO:0004637">
    <property type="term" value="F:phosphoribosylamine-glycine ligase activity"/>
    <property type="evidence" value="ECO:0007669"/>
    <property type="project" value="UniProtKB-UniRule"/>
</dbReference>
<evidence type="ECO:0000259" key="15">
    <source>
        <dbReference type="PROSITE" id="PS50975"/>
    </source>
</evidence>
<dbReference type="Gene3D" id="3.30.470.20">
    <property type="entry name" value="ATP-grasp fold, B domain"/>
    <property type="match status" value="1"/>
</dbReference>
<evidence type="ECO:0000256" key="13">
    <source>
        <dbReference type="HAMAP-Rule" id="MF_00138"/>
    </source>
</evidence>
<dbReference type="InterPro" id="IPR020562">
    <property type="entry name" value="PRibGlycinamide_synth_N"/>
</dbReference>
<dbReference type="Gene3D" id="3.30.1490.20">
    <property type="entry name" value="ATP-grasp fold, A domain"/>
    <property type="match status" value="1"/>
</dbReference>
<dbReference type="InterPro" id="IPR011054">
    <property type="entry name" value="Rudment_hybrid_motif"/>
</dbReference>
<dbReference type="GO" id="GO:0005524">
    <property type="term" value="F:ATP binding"/>
    <property type="evidence" value="ECO:0007669"/>
    <property type="project" value="UniProtKB-UniRule"/>
</dbReference>
<dbReference type="Gene3D" id="3.90.600.10">
    <property type="entry name" value="Phosphoribosylglycinamide synthetase, C-terminal domain"/>
    <property type="match status" value="1"/>
</dbReference>
<feature type="domain" description="ATP-grasp" evidence="15">
    <location>
        <begin position="109"/>
        <end position="313"/>
    </location>
</feature>
<evidence type="ECO:0000256" key="1">
    <source>
        <dbReference type="ARBA" id="ARBA00001936"/>
    </source>
</evidence>
<dbReference type="RefSeq" id="WP_150203535.1">
    <property type="nucleotide sequence ID" value="NZ_CP043939.1"/>
</dbReference>
<keyword evidence="5 13" id="KW-0436">Ligase</keyword>
<dbReference type="GO" id="GO:0006189">
    <property type="term" value="P:'de novo' IMP biosynthetic process"/>
    <property type="evidence" value="ECO:0007669"/>
    <property type="project" value="UniProtKB-UniRule"/>
</dbReference>
<sequence>MAKVLVIGSGAREHAISRQFLKSEQVEKVFVAPGNPGMVTANLELVPIDELAFDDLVSFAKTASIDLTFVGPEVPLQAGIVDCFLDAGLKIFGPTKSAARLEGSKTFAKEQMTQANIPTAKYQNFSDEIKADQYLKTVDYPIVIKSDGLAAGKGVVIAQNYDDAIETVHEMLAENKFAADEIVIEEFLKGQEFSFFAFVNGTEIIPMPLAQDHKAAYDGDKGPNTGGMGAYSPVPQIPDEMQAEAFDTVIKPIVETLQANENPFCGILYTGLIATDNGPKVIEFNVRFGDPETSVVLPQLKSDFYSLLVKLLDNQPQKVEWDIGQTYLCVGVASENYPMSSGSGVNLNAFNQLPAQLHVDYAGTKLDGKALVSAGGRILSVVTNADSVEQAQDNIYQWLDQQSLDGLRYRHDIGDKGLEPFHVNSSRYK</sequence>
<dbReference type="SMART" id="SM01210">
    <property type="entry name" value="GARS_C"/>
    <property type="match status" value="1"/>
</dbReference>
<dbReference type="UniPathway" id="UPA00074">
    <property type="reaction ID" value="UER00125"/>
</dbReference>
<dbReference type="GO" id="GO:0009113">
    <property type="term" value="P:purine nucleobase biosynthetic process"/>
    <property type="evidence" value="ECO:0007669"/>
    <property type="project" value="InterPro"/>
</dbReference>
<dbReference type="InterPro" id="IPR020561">
    <property type="entry name" value="PRibGlycinamid_synth_ATP-grasp"/>
</dbReference>
<name>A0A5P1X3M3_9LACO</name>
<comment type="catalytic activity">
    <reaction evidence="13">
        <text>5-phospho-beta-D-ribosylamine + glycine + ATP = N(1)-(5-phospho-beta-D-ribosyl)glycinamide + ADP + phosphate + H(+)</text>
        <dbReference type="Rhea" id="RHEA:17453"/>
        <dbReference type="ChEBI" id="CHEBI:15378"/>
        <dbReference type="ChEBI" id="CHEBI:30616"/>
        <dbReference type="ChEBI" id="CHEBI:43474"/>
        <dbReference type="ChEBI" id="CHEBI:57305"/>
        <dbReference type="ChEBI" id="CHEBI:58681"/>
        <dbReference type="ChEBI" id="CHEBI:143788"/>
        <dbReference type="ChEBI" id="CHEBI:456216"/>
        <dbReference type="EC" id="6.3.4.13"/>
    </reaction>
</comment>
<protein>
    <recommendedName>
        <fullName evidence="4 13">Phosphoribosylamine--glycine ligase</fullName>
        <ecNumber evidence="4 13">6.3.4.13</ecNumber>
    </recommendedName>
    <alternativeName>
        <fullName evidence="13">GARS</fullName>
    </alternativeName>
    <alternativeName>
        <fullName evidence="11 13">Glycinamide ribonucleotide synthetase</fullName>
    </alternativeName>
    <alternativeName>
        <fullName evidence="12 13">Phosphoribosylglycinamide synthetase</fullName>
    </alternativeName>
</protein>
<dbReference type="InterPro" id="IPR037123">
    <property type="entry name" value="PRibGlycinamide_synth_C_sf"/>
</dbReference>
<dbReference type="GO" id="GO:0046872">
    <property type="term" value="F:metal ion binding"/>
    <property type="evidence" value="ECO:0007669"/>
    <property type="project" value="InterPro"/>
</dbReference>
<dbReference type="Pfam" id="PF01071">
    <property type="entry name" value="GARS_A"/>
    <property type="match status" value="1"/>
</dbReference>
<evidence type="ECO:0000256" key="5">
    <source>
        <dbReference type="ARBA" id="ARBA00022598"/>
    </source>
</evidence>
<reference evidence="16 17" key="1">
    <citation type="submission" date="2019-09" db="EMBL/GenBank/DDBJ databases">
        <title>Complete Genome Sequence of Lactobacillus nenjiangensis SH-Y15, isolated from sauerkraut.</title>
        <authorList>
            <person name="Yang H."/>
        </authorList>
    </citation>
    <scope>NUCLEOTIDE SEQUENCE [LARGE SCALE GENOMIC DNA]</scope>
    <source>
        <strain evidence="16 17">SH-Y15</strain>
    </source>
</reference>
<evidence type="ECO:0000313" key="16">
    <source>
        <dbReference type="EMBL" id="QER66807.1"/>
    </source>
</evidence>
<comment type="similarity">
    <text evidence="10 13">Belongs to the GARS family.</text>
</comment>
<dbReference type="HAMAP" id="MF_00138">
    <property type="entry name" value="GARS"/>
    <property type="match status" value="1"/>
</dbReference>
<evidence type="ECO:0000256" key="2">
    <source>
        <dbReference type="ARBA" id="ARBA00001946"/>
    </source>
</evidence>
<evidence type="ECO:0000256" key="14">
    <source>
        <dbReference type="PROSITE-ProRule" id="PRU00409"/>
    </source>
</evidence>
<dbReference type="PANTHER" id="PTHR43472:SF1">
    <property type="entry name" value="PHOSPHORIBOSYLAMINE--GLYCINE LIGASE, CHLOROPLASTIC"/>
    <property type="match status" value="1"/>
</dbReference>
<dbReference type="InterPro" id="IPR011761">
    <property type="entry name" value="ATP-grasp"/>
</dbReference>
<dbReference type="OrthoDB" id="9807240at2"/>
<proteinExistence type="inferred from homology"/>
<evidence type="ECO:0000256" key="4">
    <source>
        <dbReference type="ARBA" id="ARBA00013255"/>
    </source>
</evidence>
<dbReference type="Pfam" id="PF02843">
    <property type="entry name" value="GARS_C"/>
    <property type="match status" value="1"/>
</dbReference>
<comment type="pathway">
    <text evidence="3 13">Purine metabolism; IMP biosynthesis via de novo pathway; N(1)-(5-phospho-D-ribosyl)glycinamide from 5-phospho-alpha-D-ribose 1-diphosphate: step 2/2.</text>
</comment>